<dbReference type="STRING" id="596151.DesfrDRAFT_2799"/>
<dbReference type="Proteomes" id="UP000006250">
    <property type="component" value="Unassembled WGS sequence"/>
</dbReference>
<evidence type="ECO:0000313" key="1">
    <source>
        <dbReference type="EMBL" id="EFL50520.1"/>
    </source>
</evidence>
<sequence length="63" mass="7067">MATIMPQGELMRRAVKWVGDKRTETGEPLAALCEKAAMQFNLSPKDAAFLDGFFKEHKEPGRD</sequence>
<organism evidence="1 2">
    <name type="scientific">Solidesulfovibrio fructosivorans JJ]</name>
    <dbReference type="NCBI Taxonomy" id="596151"/>
    <lineage>
        <taxon>Bacteria</taxon>
        <taxon>Pseudomonadati</taxon>
        <taxon>Thermodesulfobacteriota</taxon>
        <taxon>Desulfovibrionia</taxon>
        <taxon>Desulfovibrionales</taxon>
        <taxon>Desulfovibrionaceae</taxon>
        <taxon>Solidesulfovibrio</taxon>
    </lineage>
</organism>
<accession>E1JYV0</accession>
<evidence type="ECO:0000313" key="2">
    <source>
        <dbReference type="Proteomes" id="UP000006250"/>
    </source>
</evidence>
<name>E1JYV0_SOLFR</name>
<dbReference type="RefSeq" id="WP_005994854.1">
    <property type="nucleotide sequence ID" value="NZ_AECZ01000019.1"/>
</dbReference>
<proteinExistence type="predicted"/>
<keyword evidence="2" id="KW-1185">Reference proteome</keyword>
<dbReference type="AlphaFoldDB" id="E1JYV0"/>
<comment type="caution">
    <text evidence="1">The sequence shown here is derived from an EMBL/GenBank/DDBJ whole genome shotgun (WGS) entry which is preliminary data.</text>
</comment>
<dbReference type="EMBL" id="AECZ01000019">
    <property type="protein sequence ID" value="EFL50520.1"/>
    <property type="molecule type" value="Genomic_DNA"/>
</dbReference>
<gene>
    <name evidence="1" type="ORF">DesfrDRAFT_2799</name>
</gene>
<dbReference type="OrthoDB" id="5422828at2"/>
<protein>
    <submittedName>
        <fullName evidence="1">Uncharacterized protein</fullName>
    </submittedName>
</protein>
<reference evidence="1 2" key="1">
    <citation type="submission" date="2010-08" db="EMBL/GenBank/DDBJ databases">
        <title>The draft genome of Desulfovibrio fructosovorans JJ.</title>
        <authorList>
            <consortium name="US DOE Joint Genome Institute (JGI-PGF)"/>
            <person name="Lucas S."/>
            <person name="Copeland A."/>
            <person name="Lapidus A."/>
            <person name="Cheng J.-F."/>
            <person name="Bruce D."/>
            <person name="Goodwin L."/>
            <person name="Pitluck S."/>
            <person name="Land M.L."/>
            <person name="Hauser L."/>
            <person name="Chang Y.-J."/>
            <person name="Jeffries C."/>
            <person name="Wall J.D."/>
            <person name="Stahl D.A."/>
            <person name="Arkin A.P."/>
            <person name="Dehal P."/>
            <person name="Stolyar S.M."/>
            <person name="Hazen T.C."/>
            <person name="Woyke T.J."/>
        </authorList>
    </citation>
    <scope>NUCLEOTIDE SEQUENCE [LARGE SCALE GENOMIC DNA]</scope>
    <source>
        <strain evidence="1 2">JJ</strain>
    </source>
</reference>
<dbReference type="eggNOG" id="ENOG5033CDW">
    <property type="taxonomic scope" value="Bacteria"/>
</dbReference>